<protein>
    <recommendedName>
        <fullName evidence="2">DUF4382 domain-containing protein</fullName>
    </recommendedName>
</protein>
<reference evidence="3 4" key="1">
    <citation type="submission" date="2022-03" db="EMBL/GenBank/DDBJ databases">
        <title>Genomic Encyclopedia of Type Strains, Phase III (KMG-III): the genomes of soil and plant-associated and newly described type strains.</title>
        <authorList>
            <person name="Whitman W."/>
        </authorList>
    </citation>
    <scope>NUCLEOTIDE SEQUENCE [LARGE SCALE GENOMIC DNA]</scope>
    <source>
        <strain evidence="3 4">BSker1</strain>
    </source>
</reference>
<organism evidence="3 4">
    <name type="scientific">Natronospira proteinivora</name>
    <dbReference type="NCBI Taxonomy" id="1807133"/>
    <lineage>
        <taxon>Bacteria</taxon>
        <taxon>Pseudomonadati</taxon>
        <taxon>Pseudomonadota</taxon>
        <taxon>Gammaproteobacteria</taxon>
        <taxon>Natronospirales</taxon>
        <taxon>Natronospiraceae</taxon>
        <taxon>Natronospira</taxon>
    </lineage>
</organism>
<keyword evidence="4" id="KW-1185">Reference proteome</keyword>
<accession>A0ABT1G781</accession>
<dbReference type="Proteomes" id="UP001523550">
    <property type="component" value="Unassembled WGS sequence"/>
</dbReference>
<dbReference type="RefSeq" id="WP_253446621.1">
    <property type="nucleotide sequence ID" value="NZ_JALJYF010000001.1"/>
</dbReference>
<keyword evidence="1" id="KW-0732">Signal</keyword>
<sequence>MIKILYTTLSLTACLGLAACFDGAQNDTGLISVYVTDAPVDEAAAVYVTFTAVELQHENGDLERIELDEPRQIDLLRLQGTNSERLLRDASILAGEYEWLRLDILAEPGDMDSFVEMEDGGQHPLHLPEEYREGLKTSQGFEIAEQGILEFTVDFDLRKSLLKPNNAGDDYILRPELRLVDNDIVGTLQGRVRDDWANLDECTPAVYLYEGHEAETGSEGSENPPLTSALVSLNTSNGDYRYSFGFLPPGEYTAAFTCDAGWDNPIEDNDIEFLMSLDVEIEEDESTEAHFENDDDNGDD</sequence>
<gene>
    <name evidence="3" type="ORF">J2T60_001124</name>
</gene>
<proteinExistence type="predicted"/>
<evidence type="ECO:0000313" key="3">
    <source>
        <dbReference type="EMBL" id="MCP1727159.1"/>
    </source>
</evidence>
<dbReference type="EMBL" id="JALJYF010000001">
    <property type="protein sequence ID" value="MCP1727159.1"/>
    <property type="molecule type" value="Genomic_DNA"/>
</dbReference>
<dbReference type="PROSITE" id="PS51257">
    <property type="entry name" value="PROKAR_LIPOPROTEIN"/>
    <property type="match status" value="1"/>
</dbReference>
<comment type="caution">
    <text evidence="3">The sequence shown here is derived from an EMBL/GenBank/DDBJ whole genome shotgun (WGS) entry which is preliminary data.</text>
</comment>
<feature type="domain" description="DUF4382" evidence="2">
    <location>
        <begin position="28"/>
        <end position="175"/>
    </location>
</feature>
<evidence type="ECO:0000259" key="2">
    <source>
        <dbReference type="Pfam" id="PF14321"/>
    </source>
</evidence>
<feature type="signal peptide" evidence="1">
    <location>
        <begin position="1"/>
        <end position="24"/>
    </location>
</feature>
<evidence type="ECO:0000313" key="4">
    <source>
        <dbReference type="Proteomes" id="UP001523550"/>
    </source>
</evidence>
<feature type="chain" id="PRO_5045641707" description="DUF4382 domain-containing protein" evidence="1">
    <location>
        <begin position="25"/>
        <end position="300"/>
    </location>
</feature>
<evidence type="ECO:0000256" key="1">
    <source>
        <dbReference type="SAM" id="SignalP"/>
    </source>
</evidence>
<name>A0ABT1G781_9GAMM</name>
<dbReference type="Pfam" id="PF14321">
    <property type="entry name" value="DUF4382"/>
    <property type="match status" value="1"/>
</dbReference>
<dbReference type="InterPro" id="IPR025491">
    <property type="entry name" value="DUF4382"/>
</dbReference>